<feature type="domain" description="Thiopeptide-type bacteriocin biosynthesis" evidence="1">
    <location>
        <begin position="18"/>
        <end position="327"/>
    </location>
</feature>
<evidence type="ECO:0000313" key="3">
    <source>
        <dbReference type="Proteomes" id="UP000327000"/>
    </source>
</evidence>
<protein>
    <submittedName>
        <fullName evidence="2">Lantibiotic biosynthesis protein</fullName>
    </submittedName>
</protein>
<accession>A0A5N5W5H4</accession>
<dbReference type="OrthoDB" id="3607295at2"/>
<proteinExistence type="predicted"/>
<keyword evidence="3" id="KW-1185">Reference proteome</keyword>
<dbReference type="Proteomes" id="UP000327000">
    <property type="component" value="Unassembled WGS sequence"/>
</dbReference>
<dbReference type="RefSeq" id="WP_152264683.1">
    <property type="nucleotide sequence ID" value="NZ_VOKX01000070.1"/>
</dbReference>
<dbReference type="InterPro" id="IPR023809">
    <property type="entry name" value="Thiopep_bacteriocin_synth_dom"/>
</dbReference>
<gene>
    <name evidence="2" type="ORF">FRZ00_21895</name>
</gene>
<dbReference type="Pfam" id="PF14028">
    <property type="entry name" value="Lant_dehydr_C"/>
    <property type="match status" value="1"/>
</dbReference>
<sequence length="339" mass="37676">MPTASDPLPPEEAAGADWVAAHVFYDTDQDGLLTGCVRPLAEELTRAGLVRRSFFLRYWEGGPHVRLRLLPARRADRAEVERLAGERIRAHLERHPAPDVVDRSRFEGVAAELAGLEGRPGHDTAVRPNNTVEFLPYEREHEDYGHGPAIAAVERHFAESSELAFSVVAAGTTVEQRALLAFDLVVGVFALCDEIRGRWARAGGPPLPFGSGPEAEDLEPRYRAQREPLRERALRTWRVAEEGAARPDQRTYWLDSVRRLRDTLHALEDAGDFTTAWADSPLAVPLDLAATRHPSTSLVLLRCAHLVNNRLGLTLWQENQVRFLVGRVLAELPEALATP</sequence>
<dbReference type="AlphaFoldDB" id="A0A5N5W5H4"/>
<organism evidence="2 3">
    <name type="scientific">Streptomyces mobaraensis</name>
    <name type="common">Streptoverticillium mobaraense</name>
    <dbReference type="NCBI Taxonomy" id="35621"/>
    <lineage>
        <taxon>Bacteria</taxon>
        <taxon>Bacillati</taxon>
        <taxon>Actinomycetota</taxon>
        <taxon>Actinomycetes</taxon>
        <taxon>Kitasatosporales</taxon>
        <taxon>Streptomycetaceae</taxon>
        <taxon>Streptomyces</taxon>
    </lineage>
</organism>
<evidence type="ECO:0000259" key="1">
    <source>
        <dbReference type="Pfam" id="PF14028"/>
    </source>
</evidence>
<evidence type="ECO:0000313" key="2">
    <source>
        <dbReference type="EMBL" id="KAB7839582.1"/>
    </source>
</evidence>
<name>A0A5N5W5H4_STRMB</name>
<dbReference type="EMBL" id="VOKX01000070">
    <property type="protein sequence ID" value="KAB7839582.1"/>
    <property type="molecule type" value="Genomic_DNA"/>
</dbReference>
<comment type="caution">
    <text evidence="2">The sequence shown here is derived from an EMBL/GenBank/DDBJ whole genome shotgun (WGS) entry which is preliminary data.</text>
</comment>
<reference evidence="2 3" key="1">
    <citation type="journal article" date="2019" name="Microb. Cell Fact.">
        <title>Exploring novel herbicidin analogues by transcriptional regulator overexpression and MS/MS molecular networking.</title>
        <authorList>
            <person name="Shi Y."/>
            <person name="Gu R."/>
            <person name="Li Y."/>
            <person name="Wang X."/>
            <person name="Ren W."/>
            <person name="Li X."/>
            <person name="Wang L."/>
            <person name="Xie Y."/>
            <person name="Hong B."/>
        </authorList>
    </citation>
    <scope>NUCLEOTIDE SEQUENCE [LARGE SCALE GENOMIC DNA]</scope>
    <source>
        <strain evidence="2 3">US-43</strain>
    </source>
</reference>